<accession>A1AMH2</accession>
<feature type="transmembrane region" description="Helical" evidence="1">
    <location>
        <begin position="648"/>
        <end position="665"/>
    </location>
</feature>
<keyword evidence="1" id="KW-0812">Transmembrane</keyword>
<name>A1AMH2_PELPD</name>
<feature type="transmembrane region" description="Helical" evidence="1">
    <location>
        <begin position="265"/>
        <end position="284"/>
    </location>
</feature>
<evidence type="ECO:0000313" key="2">
    <source>
        <dbReference type="EMBL" id="ABK98542.1"/>
    </source>
</evidence>
<organism evidence="2 3">
    <name type="scientific">Pelobacter propionicus (strain DSM 2379 / NBRC 103807 / OttBd1)</name>
    <dbReference type="NCBI Taxonomy" id="338966"/>
    <lineage>
        <taxon>Bacteria</taxon>
        <taxon>Pseudomonadati</taxon>
        <taxon>Thermodesulfobacteriota</taxon>
        <taxon>Desulfuromonadia</taxon>
        <taxon>Desulfuromonadales</taxon>
        <taxon>Desulfuromonadaceae</taxon>
        <taxon>Pelobacter</taxon>
    </lineage>
</organism>
<sequence length="792" mass="86974">MFDSIFSWLYGRVLHHRRVVILLVLLLTLAAGAALFVARYEGNIDLMLPPDPEIARSMDVLRGSSFSDKMVVSLALTDPSKTNKELFQAVDQLASSLKPPLFMKVVSGFSLATAMDEFSILRYAPQVLGEADLAVIDGQIREDVVSRKLRDIYLQSFRPESIFTSSLSRGDPLGIKLLLLEKMRALPASMGYDVSIEDGHFISRDGRHSMLIIQTSVPMMDSPGSKRLVAALQERIRELPPYVTADIISGHLHTVSNERVIKHDIAVVSIIASVTFLLLFLLLFRDPRVLFVLIIPLIAVVWAIPLATAVEGRLSFIVIGFGTAIAGISDYGLVVYIAMKRGVAVGQIVKLARLVTVDAATTMFSFLVLYISVIRGYHQLALFSGLCVVICLLLSLFLLPPLLSWKRYPLVTDATIGDGLDRFLKPCRANVVAWAVLTGVALVLSFSVTFDSDVKKLDGSEPGILAAEQRFHDVWGGKANQALFVVSAASLEQAMEINDRVYGEVAGTRLKGEFTSLAQFWPSAKVRQENVRRWEEFWSQGREQKLQELIRRTSVSQGFSENAFEPFFQGLHASPGGEAVTGGVIGQLQDRFVLSKNGEYRIVSYFPDQRDYIDALKPITQRYPGTFVVSGRALSESISTITGREIRILAPLAILLNVLLTWLLFREWRYTLIALVPLVTGIVWLTGIMALLHIPLNVINIVAAIVSTGVVVDYGNGMAYEHRHNLNSGAHLAVTMSAATNVIGCGVLLFARHPALFSTGVAMAISMVSGYLTALLVVPSLCAMARERGGEP</sequence>
<feature type="transmembrane region" description="Helical" evidence="1">
    <location>
        <begin position="431"/>
        <end position="450"/>
    </location>
</feature>
<dbReference type="GO" id="GO:0005886">
    <property type="term" value="C:plasma membrane"/>
    <property type="evidence" value="ECO:0007669"/>
    <property type="project" value="TreeGrafter"/>
</dbReference>
<dbReference type="RefSeq" id="WP_011734851.1">
    <property type="nucleotide sequence ID" value="NC_008609.1"/>
</dbReference>
<dbReference type="OrthoDB" id="9780358at2"/>
<evidence type="ECO:0000313" key="3">
    <source>
        <dbReference type="Proteomes" id="UP000006732"/>
    </source>
</evidence>
<feature type="transmembrane region" description="Helical" evidence="1">
    <location>
        <begin position="756"/>
        <end position="778"/>
    </location>
</feature>
<dbReference type="HOGENOM" id="CLU_003055_1_0_7"/>
<keyword evidence="1" id="KW-0472">Membrane</keyword>
<feature type="transmembrane region" description="Helical" evidence="1">
    <location>
        <begin position="289"/>
        <end position="310"/>
    </location>
</feature>
<dbReference type="eggNOG" id="COG4258">
    <property type="taxonomic scope" value="Bacteria"/>
</dbReference>
<dbReference type="KEGG" id="ppd:Ppro_0913"/>
<feature type="transmembrane region" description="Helical" evidence="1">
    <location>
        <begin position="316"/>
        <end position="339"/>
    </location>
</feature>
<dbReference type="PANTHER" id="PTHR33406">
    <property type="entry name" value="MEMBRANE PROTEIN MJ1562-RELATED"/>
    <property type="match status" value="1"/>
</dbReference>
<dbReference type="SUPFAM" id="SSF82866">
    <property type="entry name" value="Multidrug efflux transporter AcrB transmembrane domain"/>
    <property type="match status" value="2"/>
</dbReference>
<dbReference type="InterPro" id="IPR050545">
    <property type="entry name" value="Mycobact_MmpL"/>
</dbReference>
<dbReference type="AlphaFoldDB" id="A1AMH2"/>
<feature type="transmembrane region" description="Helical" evidence="1">
    <location>
        <begin position="351"/>
        <end position="374"/>
    </location>
</feature>
<dbReference type="PANTHER" id="PTHR33406:SF13">
    <property type="entry name" value="MEMBRANE PROTEIN YDFJ"/>
    <property type="match status" value="1"/>
</dbReference>
<gene>
    <name evidence="2" type="ordered locus">Ppro_0913</name>
</gene>
<feature type="transmembrane region" description="Helical" evidence="1">
    <location>
        <begin position="729"/>
        <end position="750"/>
    </location>
</feature>
<protein>
    <submittedName>
        <fullName evidence="2">Exporter-like protein</fullName>
    </submittedName>
</protein>
<feature type="transmembrane region" description="Helical" evidence="1">
    <location>
        <begin position="672"/>
        <end position="692"/>
    </location>
</feature>
<proteinExistence type="predicted"/>
<evidence type="ECO:0000256" key="1">
    <source>
        <dbReference type="SAM" id="Phobius"/>
    </source>
</evidence>
<feature type="transmembrane region" description="Helical" evidence="1">
    <location>
        <begin position="380"/>
        <end position="399"/>
    </location>
</feature>
<dbReference type="EMBL" id="CP000482">
    <property type="protein sequence ID" value="ABK98542.1"/>
    <property type="molecule type" value="Genomic_DNA"/>
</dbReference>
<dbReference type="Gene3D" id="1.20.1640.10">
    <property type="entry name" value="Multidrug efflux transporter AcrB transmembrane domain"/>
    <property type="match status" value="2"/>
</dbReference>
<dbReference type="Proteomes" id="UP000006732">
    <property type="component" value="Chromosome"/>
</dbReference>
<feature type="transmembrane region" description="Helical" evidence="1">
    <location>
        <begin position="698"/>
        <end position="717"/>
    </location>
</feature>
<keyword evidence="1" id="KW-1133">Transmembrane helix</keyword>
<dbReference type="STRING" id="338966.Ppro_0913"/>
<keyword evidence="3" id="KW-1185">Reference proteome</keyword>
<reference evidence="2 3" key="1">
    <citation type="submission" date="2006-10" db="EMBL/GenBank/DDBJ databases">
        <title>Complete sequence of chromosome of Pelobacter propionicus DSM 2379.</title>
        <authorList>
            <consortium name="US DOE Joint Genome Institute"/>
            <person name="Copeland A."/>
            <person name="Lucas S."/>
            <person name="Lapidus A."/>
            <person name="Barry K."/>
            <person name="Detter J.C."/>
            <person name="Glavina del Rio T."/>
            <person name="Hammon N."/>
            <person name="Israni S."/>
            <person name="Dalin E."/>
            <person name="Tice H."/>
            <person name="Pitluck S."/>
            <person name="Saunders E."/>
            <person name="Brettin T."/>
            <person name="Bruce D."/>
            <person name="Han C."/>
            <person name="Tapia R."/>
            <person name="Schmutz J."/>
            <person name="Larimer F."/>
            <person name="Land M."/>
            <person name="Hauser L."/>
            <person name="Kyrpides N."/>
            <person name="Kim E."/>
            <person name="Lovley D."/>
            <person name="Richardson P."/>
        </authorList>
    </citation>
    <scope>NUCLEOTIDE SEQUENCE [LARGE SCALE GENOMIC DNA]</scope>
    <source>
        <strain evidence="3">DSM 2379 / NBRC 103807 / OttBd1</strain>
    </source>
</reference>